<evidence type="ECO:0000313" key="3">
    <source>
        <dbReference type="Proteomes" id="UP000460318"/>
    </source>
</evidence>
<evidence type="ECO:0000313" key="2">
    <source>
        <dbReference type="EMBL" id="MWV43569.1"/>
    </source>
</evidence>
<feature type="region of interest" description="Disordered" evidence="1">
    <location>
        <begin position="359"/>
        <end position="378"/>
    </location>
</feature>
<organism evidence="2 3">
    <name type="scientific">Paenibacillus dendrobii</name>
    <dbReference type="NCBI Taxonomy" id="2691084"/>
    <lineage>
        <taxon>Bacteria</taxon>
        <taxon>Bacillati</taxon>
        <taxon>Bacillota</taxon>
        <taxon>Bacilli</taxon>
        <taxon>Bacillales</taxon>
        <taxon>Paenibacillaceae</taxon>
        <taxon>Paenibacillus</taxon>
    </lineage>
</organism>
<protein>
    <submittedName>
        <fullName evidence="2">Uncharacterized protein</fullName>
    </submittedName>
</protein>
<dbReference type="AlphaFoldDB" id="A0A7X3IGL3"/>
<accession>A0A7X3IGL3</accession>
<dbReference type="RefSeq" id="WP_160497062.1">
    <property type="nucleotide sequence ID" value="NZ_WUBI01000001.1"/>
</dbReference>
<feature type="region of interest" description="Disordered" evidence="1">
    <location>
        <begin position="314"/>
        <end position="343"/>
    </location>
</feature>
<dbReference type="Proteomes" id="UP000460318">
    <property type="component" value="Unassembled WGS sequence"/>
</dbReference>
<feature type="compositionally biased region" description="Low complexity" evidence="1">
    <location>
        <begin position="385"/>
        <end position="449"/>
    </location>
</feature>
<sequence length="665" mass="68134">MNIGSLIRGLLGETKAGDAKQLDMKTGQVVRGVVLSVSEDGQEAVVQIQGVKVKAALETPMQAGQATLLQVQPPASNGMMVLKPLAESPYSAIPSQSMADVLGTLGLADTDENRTMIQAMQSSGVPLNKENAELFSRIMQQKPASVPTEQWIQSAAIALQRGLPVTAESVRGLQQAVFGQPLHELLAVLDEQLEAAQTMHGPVKPAASGDAGAANRLGQISHNSSVTQVGLGVNQQENIEGASAKGQAAQTGGQVLTASDGHAAPAEGLQPLLAKLQQVLQQLRTAPLAGSALAAQQGNAETAGRAAALPATGMAPPTQQAALTGSGPAGGPEPMPPQAPGAEPWVGRLLKLLGAEHEQQGLRGAGMPAQEPGAAAGNARPVVAAPAAGQGAAPQATGQAEPGPVNPAGGTASAAAAAARQPAPATAPGSGAVPQQPAGEIAAGQEQQARTLQAAGLHTAATSIPAGETAGIRTEHALHGSGAQDTLKGILLQLVNHDEVPPALKEAAQQLVSHLTGQQLLLNTDRTAPFAQVTLFLPLNGPDGQETASVQIQSRRGPKGELDASNCRLWFDLQMKHLGQTLVDVQVVDRIVSLKVHNDADWAGELLINHKDEISAAMESLGYQLLTLRAEPMPVKAAESTQGTTTAAAVHDYVPQSYKGVDFRV</sequence>
<reference evidence="2 3" key="1">
    <citation type="submission" date="2019-12" db="EMBL/GenBank/DDBJ databases">
        <title>Paenibacillus sp. nov., an endophytic bacterium isolated from the stem of Dendrobium.</title>
        <authorList>
            <person name="Zhao R."/>
        </authorList>
    </citation>
    <scope>NUCLEOTIDE SEQUENCE [LARGE SCALE GENOMIC DNA]</scope>
    <source>
        <strain evidence="2 3">HJL G12</strain>
    </source>
</reference>
<keyword evidence="3" id="KW-1185">Reference proteome</keyword>
<name>A0A7X3IGL3_9BACL</name>
<evidence type="ECO:0000256" key="1">
    <source>
        <dbReference type="SAM" id="MobiDB-lite"/>
    </source>
</evidence>
<dbReference type="EMBL" id="WUBI01000001">
    <property type="protein sequence ID" value="MWV43569.1"/>
    <property type="molecule type" value="Genomic_DNA"/>
</dbReference>
<gene>
    <name evidence="2" type="ORF">GRF59_07965</name>
</gene>
<feature type="region of interest" description="Disordered" evidence="1">
    <location>
        <begin position="385"/>
        <end position="453"/>
    </location>
</feature>
<comment type="caution">
    <text evidence="2">The sequence shown here is derived from an EMBL/GenBank/DDBJ whole genome shotgun (WGS) entry which is preliminary data.</text>
</comment>
<proteinExistence type="predicted"/>